<keyword evidence="2" id="KW-1185">Reference proteome</keyword>
<evidence type="ECO:0000313" key="2">
    <source>
        <dbReference type="Proteomes" id="UP000663866"/>
    </source>
</evidence>
<dbReference type="Gene3D" id="2.70.160.11">
    <property type="entry name" value="Hnrnp arginine n-methyltransferase1"/>
    <property type="match status" value="1"/>
</dbReference>
<dbReference type="EMBL" id="CAJOBG010106154">
    <property type="protein sequence ID" value="CAF4722546.1"/>
    <property type="molecule type" value="Genomic_DNA"/>
</dbReference>
<reference evidence="1" key="1">
    <citation type="submission" date="2021-02" db="EMBL/GenBank/DDBJ databases">
        <authorList>
            <person name="Nowell W R."/>
        </authorList>
    </citation>
    <scope>NUCLEOTIDE SEQUENCE</scope>
</reference>
<dbReference type="Proteomes" id="UP000663866">
    <property type="component" value="Unassembled WGS sequence"/>
</dbReference>
<accession>A0A821JQ70</accession>
<proteinExistence type="predicted"/>
<name>A0A821JQ70_9BILA</name>
<organism evidence="1 2">
    <name type="scientific">Rotaria magnacalcarata</name>
    <dbReference type="NCBI Taxonomy" id="392030"/>
    <lineage>
        <taxon>Eukaryota</taxon>
        <taxon>Metazoa</taxon>
        <taxon>Spiralia</taxon>
        <taxon>Gnathifera</taxon>
        <taxon>Rotifera</taxon>
        <taxon>Eurotatoria</taxon>
        <taxon>Bdelloidea</taxon>
        <taxon>Philodinida</taxon>
        <taxon>Philodinidae</taxon>
        <taxon>Rotaria</taxon>
    </lineage>
</organism>
<feature type="non-terminal residue" evidence="1">
    <location>
        <position position="69"/>
    </location>
</feature>
<feature type="non-terminal residue" evidence="1">
    <location>
        <position position="1"/>
    </location>
</feature>
<protein>
    <submittedName>
        <fullName evidence="1">Uncharacterized protein</fullName>
    </submittedName>
</protein>
<sequence length="69" mass="8041">ENKRINIPNDCRHLAGNTIFDLNVNEVKVYIRPLSKPIPVFNFNFKNLNEANNFTEETILENIQCDYDG</sequence>
<dbReference type="AlphaFoldDB" id="A0A821JQ70"/>
<gene>
    <name evidence="1" type="ORF">OVN521_LOCUS49131</name>
</gene>
<evidence type="ECO:0000313" key="1">
    <source>
        <dbReference type="EMBL" id="CAF4722546.1"/>
    </source>
</evidence>
<comment type="caution">
    <text evidence="1">The sequence shown here is derived from an EMBL/GenBank/DDBJ whole genome shotgun (WGS) entry which is preliminary data.</text>
</comment>